<dbReference type="EMBL" id="JAECVU010000002">
    <property type="protein sequence ID" value="MBH8588238.1"/>
    <property type="molecule type" value="Genomic_DNA"/>
</dbReference>
<dbReference type="InterPro" id="IPR036915">
    <property type="entry name" value="Cyclin-like_sf"/>
</dbReference>
<comment type="caution">
    <text evidence="4">The sequence shown here is derived from an EMBL/GenBank/DDBJ whole genome shotgun (WGS) entry which is preliminary data.</text>
</comment>
<sequence length="538" mass="62815">MDAGFFFERALYYLDRHRYDKAVKYFRLATEKEPGNPVNHCNLAGILSELGRFQESNQVLMSVLEEVDPDLYECWFYMANNAANMGDLERAEEYLLQYLSRDPYGDFAEEAEEMLYMIAQELGRPPKEWKPVNQPGYIEDHERARSYLEEGKFLQAIQLLEEISEAHPEFLAAKNNLALAYYYTGDLEKATGLIEHVLKIDPNNLHALCNLAVLSRNLGDEKKERAILDMLKKLVPFHQENTYKLATTLGILGEHEVAYALFSRLLKVDGIQEPGFYHYTAVAAWNCGRFERARQYWKKAMNLEGREAIAAFYYKHMDQWVELDQPPKLPYHYQLPFEEQLNRMELFGPNEEIVKQLQSNLLLRSAFFWALSRGDHQTKRQVIKFLTWFSDDEVKQLLEQFVSQPEEDEELKQLAQMVLRELSRTESGEPEDPLPSVIEVNHKWKKVLECCLEHVQETSTAHLCKEIERLWFEWAARNRDFSVVRKVEGWAAALEYLTAKYHGVAVTQRELAKKYEVSMSTVSRLAKQLETIAKECFS</sequence>
<evidence type="ECO:0000313" key="5">
    <source>
        <dbReference type="Proteomes" id="UP000641910"/>
    </source>
</evidence>
<dbReference type="InterPro" id="IPR051012">
    <property type="entry name" value="CellSynth/LPSAsmb/PSIAsmb"/>
</dbReference>
<evidence type="ECO:0000256" key="1">
    <source>
        <dbReference type="ARBA" id="ARBA00022737"/>
    </source>
</evidence>
<dbReference type="Pfam" id="PF14559">
    <property type="entry name" value="TPR_19"/>
    <property type="match status" value="1"/>
</dbReference>
<reference evidence="4 5" key="1">
    <citation type="submission" date="2020-12" db="EMBL/GenBank/DDBJ databases">
        <title>WGS of Thermoactinomyces spp.</title>
        <authorList>
            <person name="Cheng K."/>
        </authorList>
    </citation>
    <scope>NUCLEOTIDE SEQUENCE [LARGE SCALE GENOMIC DNA]</scope>
    <source>
        <strain evidence="5">CICC 10650\ACCC 41061</strain>
    </source>
</reference>
<evidence type="ECO:0000313" key="4">
    <source>
        <dbReference type="EMBL" id="MBH8588238.1"/>
    </source>
</evidence>
<dbReference type="Pfam" id="PF13181">
    <property type="entry name" value="TPR_8"/>
    <property type="match status" value="1"/>
</dbReference>
<dbReference type="PANTHER" id="PTHR45586">
    <property type="entry name" value="TPR REPEAT-CONTAINING PROTEIN PA4667"/>
    <property type="match status" value="1"/>
</dbReference>
<gene>
    <name evidence="4" type="ORF">I8U22_05290</name>
</gene>
<protein>
    <submittedName>
        <fullName evidence="4">Tetratricopeptide repeat protein</fullName>
    </submittedName>
</protein>
<dbReference type="SUPFAM" id="SSF48452">
    <property type="entry name" value="TPR-like"/>
    <property type="match status" value="1"/>
</dbReference>
<evidence type="ECO:0000256" key="3">
    <source>
        <dbReference type="PROSITE-ProRule" id="PRU00339"/>
    </source>
</evidence>
<dbReference type="CDD" id="cd00043">
    <property type="entry name" value="CYCLIN_SF"/>
    <property type="match status" value="1"/>
</dbReference>
<name>A0ABS0QG53_THEVU</name>
<dbReference type="InterPro" id="IPR019734">
    <property type="entry name" value="TPR_rpt"/>
</dbReference>
<dbReference type="SMART" id="SM00028">
    <property type="entry name" value="TPR"/>
    <property type="match status" value="5"/>
</dbReference>
<organism evidence="4 5">
    <name type="scientific">Thermoactinomyces vulgaris</name>
    <dbReference type="NCBI Taxonomy" id="2026"/>
    <lineage>
        <taxon>Bacteria</taxon>
        <taxon>Bacillati</taxon>
        <taxon>Bacillota</taxon>
        <taxon>Bacilli</taxon>
        <taxon>Bacillales</taxon>
        <taxon>Thermoactinomycetaceae</taxon>
        <taxon>Thermoactinomyces</taxon>
    </lineage>
</organism>
<evidence type="ECO:0000256" key="2">
    <source>
        <dbReference type="ARBA" id="ARBA00022803"/>
    </source>
</evidence>
<keyword evidence="2 3" id="KW-0802">TPR repeat</keyword>
<dbReference type="SUPFAM" id="SSF47954">
    <property type="entry name" value="Cyclin-like"/>
    <property type="match status" value="1"/>
</dbReference>
<dbReference type="Proteomes" id="UP000641910">
    <property type="component" value="Unassembled WGS sequence"/>
</dbReference>
<keyword evidence="5" id="KW-1185">Reference proteome</keyword>
<feature type="repeat" description="TPR" evidence="3">
    <location>
        <begin position="3"/>
        <end position="36"/>
    </location>
</feature>
<dbReference type="InterPro" id="IPR011990">
    <property type="entry name" value="TPR-like_helical_dom_sf"/>
</dbReference>
<dbReference type="PANTHER" id="PTHR45586:SF1">
    <property type="entry name" value="LIPOPOLYSACCHARIDE ASSEMBLY PROTEIN B"/>
    <property type="match status" value="1"/>
</dbReference>
<feature type="repeat" description="TPR" evidence="3">
    <location>
        <begin position="171"/>
        <end position="204"/>
    </location>
</feature>
<dbReference type="PROSITE" id="PS50005">
    <property type="entry name" value="TPR"/>
    <property type="match status" value="2"/>
</dbReference>
<dbReference type="Gene3D" id="1.25.40.10">
    <property type="entry name" value="Tetratricopeptide repeat domain"/>
    <property type="match status" value="2"/>
</dbReference>
<dbReference type="Gene3D" id="1.10.472.10">
    <property type="entry name" value="Cyclin-like"/>
    <property type="match status" value="1"/>
</dbReference>
<proteinExistence type="predicted"/>
<keyword evidence="1" id="KW-0677">Repeat</keyword>
<accession>A0ABS0QG53</accession>